<dbReference type="RefSeq" id="WP_311190480.1">
    <property type="nucleotide sequence ID" value="NZ_CP115541.1"/>
</dbReference>
<evidence type="ECO:0000256" key="1">
    <source>
        <dbReference type="SAM" id="MobiDB-lite"/>
    </source>
</evidence>
<sequence>MNQIIERGLPAMKPINPAGRNAKSAVSPSLKKARSGRTHPNVQEVKIGISDLTVMTADKFEQHSWSAVLDKVGKLPAVVIQGDQRNEAVILSVAMYELLLQHIGDIAPQEVANAIALARVQKECDERLAVLNEGESLAEVIKNAPHQGKVKLGPAF</sequence>
<dbReference type="EMBL" id="CP115541">
    <property type="protein sequence ID" value="WNH51229.1"/>
    <property type="molecule type" value="Genomic_DNA"/>
</dbReference>
<reference evidence="2 3" key="1">
    <citation type="submission" date="2022-12" db="EMBL/GenBank/DDBJ databases">
        <title>Two new species, Stenotrophomonas aracearum and Stenotrophomonas oahuensis, isolated from Anthurium (Araceae family) in Hawaii.</title>
        <authorList>
            <person name="Chunag S.C."/>
            <person name="Dobhal S."/>
            <person name="Alvarez A."/>
            <person name="Arif M."/>
        </authorList>
    </citation>
    <scope>NUCLEOTIDE SEQUENCE [LARGE SCALE GENOMIC DNA]</scope>
    <source>
        <strain evidence="2 3">A5586</strain>
    </source>
</reference>
<name>A0ABY9YK16_9GAMM</name>
<evidence type="ECO:0000313" key="2">
    <source>
        <dbReference type="EMBL" id="WNH51229.1"/>
    </source>
</evidence>
<protein>
    <recommendedName>
        <fullName evidence="4">Antitoxin</fullName>
    </recommendedName>
</protein>
<accession>A0ABY9YK16</accession>
<organism evidence="2 3">
    <name type="scientific">Stenotrophomonas oahuensis</name>
    <dbReference type="NCBI Taxonomy" id="3003271"/>
    <lineage>
        <taxon>Bacteria</taxon>
        <taxon>Pseudomonadati</taxon>
        <taxon>Pseudomonadota</taxon>
        <taxon>Gammaproteobacteria</taxon>
        <taxon>Lysobacterales</taxon>
        <taxon>Lysobacteraceae</taxon>
        <taxon>Stenotrophomonas</taxon>
    </lineage>
</organism>
<gene>
    <name evidence="2" type="ORF">PDM29_12725</name>
</gene>
<feature type="region of interest" description="Disordered" evidence="1">
    <location>
        <begin position="9"/>
        <end position="38"/>
    </location>
</feature>
<evidence type="ECO:0008006" key="4">
    <source>
        <dbReference type="Google" id="ProtNLM"/>
    </source>
</evidence>
<dbReference type="Proteomes" id="UP001302072">
    <property type="component" value="Chromosome"/>
</dbReference>
<proteinExistence type="predicted"/>
<keyword evidence="3" id="KW-1185">Reference proteome</keyword>
<evidence type="ECO:0000313" key="3">
    <source>
        <dbReference type="Proteomes" id="UP001302072"/>
    </source>
</evidence>